<comment type="caution">
    <text evidence="2">The sequence shown here is derived from an EMBL/GenBank/DDBJ whole genome shotgun (WGS) entry which is preliminary data.</text>
</comment>
<evidence type="ECO:0000313" key="3">
    <source>
        <dbReference type="Proteomes" id="UP000023152"/>
    </source>
</evidence>
<dbReference type="PANTHER" id="PTHR19879:SF9">
    <property type="entry name" value="TRANSCRIPTION INITIATION FACTOR TFIID SUBUNIT 5"/>
    <property type="match status" value="1"/>
</dbReference>
<feature type="repeat" description="WD" evidence="1">
    <location>
        <begin position="31"/>
        <end position="63"/>
    </location>
</feature>
<accession>X6LY68</accession>
<gene>
    <name evidence="2" type="ORF">RFI_31721</name>
</gene>
<dbReference type="SMART" id="SM00320">
    <property type="entry name" value="WD40"/>
    <property type="match status" value="1"/>
</dbReference>
<evidence type="ECO:0000256" key="1">
    <source>
        <dbReference type="PROSITE-ProRule" id="PRU00221"/>
    </source>
</evidence>
<dbReference type="PROSITE" id="PS50294">
    <property type="entry name" value="WD_REPEATS_REGION"/>
    <property type="match status" value="2"/>
</dbReference>
<dbReference type="SUPFAM" id="SSF50978">
    <property type="entry name" value="WD40 repeat-like"/>
    <property type="match status" value="1"/>
</dbReference>
<dbReference type="InterPro" id="IPR036322">
    <property type="entry name" value="WD40_repeat_dom_sf"/>
</dbReference>
<dbReference type="PROSITE" id="PS50082">
    <property type="entry name" value="WD_REPEATS_2"/>
    <property type="match status" value="2"/>
</dbReference>
<dbReference type="Pfam" id="PF00400">
    <property type="entry name" value="WD40"/>
    <property type="match status" value="2"/>
</dbReference>
<dbReference type="EMBL" id="ASPP01027869">
    <property type="protein sequence ID" value="ETO05675.1"/>
    <property type="molecule type" value="Genomic_DNA"/>
</dbReference>
<proteinExistence type="predicted"/>
<dbReference type="PANTHER" id="PTHR19879">
    <property type="entry name" value="TRANSCRIPTION INITIATION FACTOR TFIID"/>
    <property type="match status" value="1"/>
</dbReference>
<feature type="repeat" description="WD" evidence="1">
    <location>
        <begin position="1"/>
        <end position="30"/>
    </location>
</feature>
<dbReference type="Gene3D" id="2.130.10.10">
    <property type="entry name" value="YVTN repeat-like/Quinoprotein amine dehydrogenase"/>
    <property type="match status" value="1"/>
</dbReference>
<keyword evidence="3" id="KW-1185">Reference proteome</keyword>
<sequence>FSPDGNRIVSGSDDNTIRLWGALSGKQIQSLEGNLNDVTSVQFLPDGNRIVSGSCDKTVRLHDSFSARVAGMSDISSDSILVADDRKFVSDLQDKKSLWKCIWQGGVQSTGLSLKGSTWKGSKGVTLLQTSVVEQYGGIF</sequence>
<name>X6LY68_RETFI</name>
<protein>
    <submittedName>
        <fullName evidence="2">Uncharacterized protein</fullName>
    </submittedName>
</protein>
<organism evidence="2 3">
    <name type="scientific">Reticulomyxa filosa</name>
    <dbReference type="NCBI Taxonomy" id="46433"/>
    <lineage>
        <taxon>Eukaryota</taxon>
        <taxon>Sar</taxon>
        <taxon>Rhizaria</taxon>
        <taxon>Retaria</taxon>
        <taxon>Foraminifera</taxon>
        <taxon>Monothalamids</taxon>
        <taxon>Reticulomyxidae</taxon>
        <taxon>Reticulomyxa</taxon>
    </lineage>
</organism>
<keyword evidence="1" id="KW-0853">WD repeat</keyword>
<dbReference type="InterPro" id="IPR001680">
    <property type="entry name" value="WD40_rpt"/>
</dbReference>
<dbReference type="OrthoDB" id="3267146at2759"/>
<dbReference type="AlphaFoldDB" id="X6LY68"/>
<reference evidence="2 3" key="1">
    <citation type="journal article" date="2013" name="Curr. Biol.">
        <title>The Genome of the Foraminiferan Reticulomyxa filosa.</title>
        <authorList>
            <person name="Glockner G."/>
            <person name="Hulsmann N."/>
            <person name="Schleicher M."/>
            <person name="Noegel A.A."/>
            <person name="Eichinger L."/>
            <person name="Gallinger C."/>
            <person name="Pawlowski J."/>
            <person name="Sierra R."/>
            <person name="Euteneuer U."/>
            <person name="Pillet L."/>
            <person name="Moustafa A."/>
            <person name="Platzer M."/>
            <person name="Groth M."/>
            <person name="Szafranski K."/>
            <person name="Schliwa M."/>
        </authorList>
    </citation>
    <scope>NUCLEOTIDE SEQUENCE [LARGE SCALE GENOMIC DNA]</scope>
</reference>
<feature type="non-terminal residue" evidence="2">
    <location>
        <position position="1"/>
    </location>
</feature>
<dbReference type="Proteomes" id="UP000023152">
    <property type="component" value="Unassembled WGS sequence"/>
</dbReference>
<evidence type="ECO:0000313" key="2">
    <source>
        <dbReference type="EMBL" id="ETO05675.1"/>
    </source>
</evidence>
<dbReference type="InterPro" id="IPR015943">
    <property type="entry name" value="WD40/YVTN_repeat-like_dom_sf"/>
</dbReference>